<keyword evidence="2" id="KW-1185">Reference proteome</keyword>
<reference evidence="1 2" key="1">
    <citation type="submission" date="2021-08" db="EMBL/GenBank/DDBJ databases">
        <title>Draft Genome Sequence of Phanerochaete sordida strain YK-624.</title>
        <authorList>
            <person name="Mori T."/>
            <person name="Dohra H."/>
            <person name="Suzuki T."/>
            <person name="Kawagishi H."/>
            <person name="Hirai H."/>
        </authorList>
    </citation>
    <scope>NUCLEOTIDE SEQUENCE [LARGE SCALE GENOMIC DNA]</scope>
    <source>
        <strain evidence="1 2">YK-624</strain>
    </source>
</reference>
<proteinExistence type="predicted"/>
<dbReference type="EMBL" id="BPQB01000129">
    <property type="protein sequence ID" value="GJF00017.1"/>
    <property type="molecule type" value="Genomic_DNA"/>
</dbReference>
<gene>
    <name evidence="1" type="ORF">PsYK624_162940</name>
</gene>
<accession>A0A9P3LLY8</accession>
<dbReference type="Proteomes" id="UP000703269">
    <property type="component" value="Unassembled WGS sequence"/>
</dbReference>
<protein>
    <submittedName>
        <fullName evidence="1">Uncharacterized protein</fullName>
    </submittedName>
</protein>
<evidence type="ECO:0000313" key="2">
    <source>
        <dbReference type="Proteomes" id="UP000703269"/>
    </source>
</evidence>
<name>A0A9P3LLY8_9APHY</name>
<evidence type="ECO:0000313" key="1">
    <source>
        <dbReference type="EMBL" id="GJF00017.1"/>
    </source>
</evidence>
<dbReference type="InterPro" id="IPR032675">
    <property type="entry name" value="LRR_dom_sf"/>
</dbReference>
<organism evidence="1 2">
    <name type="scientific">Phanerochaete sordida</name>
    <dbReference type="NCBI Taxonomy" id="48140"/>
    <lineage>
        <taxon>Eukaryota</taxon>
        <taxon>Fungi</taxon>
        <taxon>Dikarya</taxon>
        <taxon>Basidiomycota</taxon>
        <taxon>Agaricomycotina</taxon>
        <taxon>Agaricomycetes</taxon>
        <taxon>Polyporales</taxon>
        <taxon>Phanerochaetaceae</taxon>
        <taxon>Phanerochaete</taxon>
    </lineage>
</organism>
<dbReference type="AlphaFoldDB" id="A0A9P3LLY8"/>
<dbReference type="Gene3D" id="3.80.10.10">
    <property type="entry name" value="Ribonuclease Inhibitor"/>
    <property type="match status" value="1"/>
</dbReference>
<comment type="caution">
    <text evidence="1">The sequence shown here is derived from an EMBL/GenBank/DDBJ whole genome shotgun (WGS) entry which is preliminary data.</text>
</comment>
<sequence length="446" mass="49603">MNVFNAQARSFNVNFDILAILLAFLNPTSLVAAMGTCRSLYIVGVRHLVRDIRITTSDALASFYTFVALSDATRLRHIHAFDFAVERPSDDDLDILFDLLSRTNHLTSLAISSPGVLEAEEGLGKLIARIPTLKRFSISVPVWLAALQDILDKMEAPLESLDVADVHLSKTRQLTTFIEPTDIPLGMAWGLQELAISLRMFDKKTPSAMFPGVRKLTLYGCDSMPLCAIVRLFPAVRELYLRFSNFWTETETPEDHIRRRDAEKMRQWSLDQPDRVLWSELDVLEGPGHILYAWAVTLPVRAVRITDEANDPAIAVDTKPLSLRLNTDVGDIVSARHNPSLRELTVDVAVGYFVTAPVLRGFTAHIFDMLQDTGLVALRVLITQRPSTPSEDANNSEQGLTQFLSCHDFNIAATAESGSSLVPSLRALRVTVESQSDDSLVFVWAV</sequence>